<dbReference type="Gene3D" id="3.30.590.10">
    <property type="entry name" value="Glutamine synthetase/guanido kinase, catalytic domain"/>
    <property type="match status" value="1"/>
</dbReference>
<feature type="binding site" evidence="8">
    <location>
        <begin position="200"/>
        <end position="204"/>
    </location>
    <ligand>
        <name>ATP</name>
        <dbReference type="ChEBI" id="CHEBI:30616"/>
    </ligand>
</feature>
<dbReference type="InterPro" id="IPR014746">
    <property type="entry name" value="Gln_synth/guanido_kin_cat_dom"/>
</dbReference>
<dbReference type="OrthoDB" id="430219at2759"/>
<evidence type="ECO:0000256" key="2">
    <source>
        <dbReference type="ARBA" id="ARBA00012230"/>
    </source>
</evidence>
<dbReference type="GO" id="GO:0046314">
    <property type="term" value="P:phosphocreatine biosynthetic process"/>
    <property type="evidence" value="ECO:0007669"/>
    <property type="project" value="InterPro"/>
</dbReference>
<comment type="similarity">
    <text evidence="1 7">Belongs to the ATP:guanido phosphotransferase family.</text>
</comment>
<evidence type="ECO:0000256" key="6">
    <source>
        <dbReference type="ARBA" id="ARBA00022840"/>
    </source>
</evidence>
<evidence type="ECO:0000256" key="3">
    <source>
        <dbReference type="ARBA" id="ARBA00022679"/>
    </source>
</evidence>
<dbReference type="GO" id="GO:0005615">
    <property type="term" value="C:extracellular space"/>
    <property type="evidence" value="ECO:0007669"/>
    <property type="project" value="TreeGrafter"/>
</dbReference>
<proteinExistence type="inferred from homology"/>
<dbReference type="PANTHER" id="PTHR11547">
    <property type="entry name" value="ARGININE OR CREATINE KINASE"/>
    <property type="match status" value="1"/>
</dbReference>
<name>A0A0B2VLN0_TOXCA</name>
<feature type="binding site" evidence="8">
    <location>
        <position position="336"/>
    </location>
    <ligand>
        <name>ATP</name>
        <dbReference type="ChEBI" id="CHEBI:30616"/>
    </ligand>
</feature>
<gene>
    <name evidence="12" type="primary">F46H5.3</name>
    <name evidence="12" type="ORF">Tcan_08980</name>
</gene>
<dbReference type="Proteomes" id="UP000031036">
    <property type="component" value="Unassembled WGS sequence"/>
</dbReference>
<dbReference type="GO" id="GO:0004111">
    <property type="term" value="F:creatine kinase activity"/>
    <property type="evidence" value="ECO:0007669"/>
    <property type="project" value="InterPro"/>
</dbReference>
<dbReference type="EC" id="2.7.3.3" evidence="2"/>
<organism evidence="12 13">
    <name type="scientific">Toxocara canis</name>
    <name type="common">Canine roundworm</name>
    <dbReference type="NCBI Taxonomy" id="6265"/>
    <lineage>
        <taxon>Eukaryota</taxon>
        <taxon>Metazoa</taxon>
        <taxon>Ecdysozoa</taxon>
        <taxon>Nematoda</taxon>
        <taxon>Chromadorea</taxon>
        <taxon>Rhabditida</taxon>
        <taxon>Spirurina</taxon>
        <taxon>Ascaridomorpha</taxon>
        <taxon>Ascaridoidea</taxon>
        <taxon>Toxocaridae</taxon>
        <taxon>Toxocara</taxon>
    </lineage>
</organism>
<evidence type="ECO:0000256" key="9">
    <source>
        <dbReference type="SAM" id="Phobius"/>
    </source>
</evidence>
<protein>
    <recommendedName>
        <fullName evidence="2">arginine kinase</fullName>
        <ecNumber evidence="2">2.7.3.3</ecNumber>
    </recommendedName>
</protein>
<dbReference type="STRING" id="6265.A0A0B2VLN0"/>
<keyword evidence="4 8" id="KW-0547">Nucleotide-binding</keyword>
<keyword evidence="5 8" id="KW-0418">Kinase</keyword>
<keyword evidence="9" id="KW-1133">Transmembrane helix</keyword>
<dbReference type="GO" id="GO:0004054">
    <property type="term" value="F:arginine kinase activity"/>
    <property type="evidence" value="ECO:0007669"/>
    <property type="project" value="UniProtKB-EC"/>
</dbReference>
<feature type="binding site" evidence="8">
    <location>
        <position position="292"/>
    </location>
    <ligand>
        <name>ATP</name>
        <dbReference type="ChEBI" id="CHEBI:30616"/>
    </ligand>
</feature>
<dbReference type="EMBL" id="JPKZ01001394">
    <property type="protein sequence ID" value="KHN82239.1"/>
    <property type="molecule type" value="Genomic_DNA"/>
</dbReference>
<evidence type="ECO:0000256" key="5">
    <source>
        <dbReference type="ARBA" id="ARBA00022777"/>
    </source>
</evidence>
<dbReference type="GO" id="GO:0005524">
    <property type="term" value="F:ATP binding"/>
    <property type="evidence" value="ECO:0007669"/>
    <property type="project" value="UniProtKB-UniRule"/>
</dbReference>
<keyword evidence="9" id="KW-0812">Transmembrane</keyword>
<dbReference type="PANTHER" id="PTHR11547:SF20">
    <property type="entry name" value="ARGININE KINASE"/>
    <property type="match status" value="1"/>
</dbReference>
<evidence type="ECO:0000259" key="11">
    <source>
        <dbReference type="PROSITE" id="PS51510"/>
    </source>
</evidence>
<reference evidence="12 13" key="1">
    <citation type="submission" date="2014-11" db="EMBL/GenBank/DDBJ databases">
        <title>Genetic blueprint of the zoonotic pathogen Toxocara canis.</title>
        <authorList>
            <person name="Zhu X.-Q."/>
            <person name="Korhonen P.K."/>
            <person name="Cai H."/>
            <person name="Young N.D."/>
            <person name="Nejsum P."/>
            <person name="von Samson-Himmelstjerna G."/>
            <person name="Boag P.R."/>
            <person name="Tan P."/>
            <person name="Li Q."/>
            <person name="Min J."/>
            <person name="Yang Y."/>
            <person name="Wang X."/>
            <person name="Fang X."/>
            <person name="Hall R.S."/>
            <person name="Hofmann A."/>
            <person name="Sternberg P.W."/>
            <person name="Jex A.R."/>
            <person name="Gasser R.B."/>
        </authorList>
    </citation>
    <scope>NUCLEOTIDE SEQUENCE [LARGE SCALE GENOMIC DNA]</scope>
    <source>
        <strain evidence="12">PN_DK_2014</strain>
    </source>
</reference>
<feature type="domain" description="Phosphagen kinase N-terminal" evidence="10">
    <location>
        <begin position="86"/>
        <end position="168"/>
    </location>
</feature>
<dbReference type="InterPro" id="IPR000749">
    <property type="entry name" value="ATP-guanido_PTrfase"/>
</dbReference>
<evidence type="ECO:0000256" key="8">
    <source>
        <dbReference type="PROSITE-ProRule" id="PRU00843"/>
    </source>
</evidence>
<evidence type="ECO:0000313" key="12">
    <source>
        <dbReference type="EMBL" id="KHN82239.1"/>
    </source>
</evidence>
<dbReference type="InterPro" id="IPR022413">
    <property type="entry name" value="ATP-guanido_PTrfase_N"/>
</dbReference>
<evidence type="ECO:0000256" key="4">
    <source>
        <dbReference type="ARBA" id="ARBA00022741"/>
    </source>
</evidence>
<dbReference type="PROSITE" id="PS51509">
    <property type="entry name" value="PHOSPHAGEN_KINASE_N"/>
    <property type="match status" value="1"/>
</dbReference>
<dbReference type="PROSITE" id="PS51510">
    <property type="entry name" value="PHOSPHAGEN_KINASE_C"/>
    <property type="match status" value="1"/>
</dbReference>
<keyword evidence="3 8" id="KW-0808">Transferase</keyword>
<dbReference type="Pfam" id="PF00217">
    <property type="entry name" value="ATP-gua_Ptrans"/>
    <property type="match status" value="1"/>
</dbReference>
<comment type="caution">
    <text evidence="8">Lacks conserved residue(s) required for the propagation of feature annotation.</text>
</comment>
<sequence>MITAEFEESGRRATVEEHRLEIAKFNARGFTLRRSMAFLKNQKAKFGSLLAVAGGATAFAYFYPYNRDVALVNLQINEADAATVKKIEDAFQRLQRADDCKSLLKKHLTNDVLDQLKHKKTKLGATLYDVIRSGIFNLDASVGVYAPDAESYKTFAALFDPIIEEYHGFSLSQKQPPVDLGEGRTADFPPLDPKNKYIVSTRIRCGRSIAGYPFNPLLTQDDYLILQQKAFLLFGGESCHIIPGDWLERKALKLRLQVKNALMSQHDDELVGTYYPLEGMSKEVQNQLIQDHFLFKDGDRHLQQANACNYWPKGRGIFHNKNKTFLVWVNEEDHVRMISMQKGSNVGEVLDRLIRGIKSLESKVGFSRDERLGWLTFCPTNLGSTIRASVHIKLPKISKRPDFKVCLFVVIVLICDAHLPFYKWQKRQAVASTKPRLQFTFPIFGFSRKRTSCAQRRRHPHQLLNAHFKTLVS</sequence>
<evidence type="ECO:0000313" key="13">
    <source>
        <dbReference type="Proteomes" id="UP000031036"/>
    </source>
</evidence>
<dbReference type="OMA" id="GESCHII"/>
<dbReference type="InterPro" id="IPR022414">
    <property type="entry name" value="ATP-guanido_PTrfase_cat"/>
</dbReference>
<dbReference type="AlphaFoldDB" id="A0A0B2VLN0"/>
<feature type="binding site" evidence="8">
    <location>
        <begin position="387"/>
        <end position="391"/>
    </location>
    <ligand>
        <name>ATP</name>
        <dbReference type="ChEBI" id="CHEBI:30616"/>
    </ligand>
</feature>
<feature type="domain" description="Phosphagen kinase C-terminal" evidence="11">
    <location>
        <begin position="197"/>
        <end position="400"/>
    </location>
</feature>
<keyword evidence="6 8" id="KW-0067">ATP-binding</keyword>
<comment type="caution">
    <text evidence="12">The sequence shown here is derived from an EMBL/GenBank/DDBJ whole genome shotgun (WGS) entry which is preliminary data.</text>
</comment>
<evidence type="ECO:0000256" key="1">
    <source>
        <dbReference type="ARBA" id="ARBA00006798"/>
    </source>
</evidence>
<dbReference type="SUPFAM" id="SSF48034">
    <property type="entry name" value="Guanido kinase N-terminal domain"/>
    <property type="match status" value="1"/>
</dbReference>
<dbReference type="InterPro" id="IPR036802">
    <property type="entry name" value="ATP-guanido_PTrfase_N_sf"/>
</dbReference>
<evidence type="ECO:0000256" key="7">
    <source>
        <dbReference type="PROSITE-ProRule" id="PRU00842"/>
    </source>
</evidence>
<dbReference type="SUPFAM" id="SSF55931">
    <property type="entry name" value="Glutamine synthetase/guanido kinase"/>
    <property type="match status" value="1"/>
</dbReference>
<accession>A0A0B2VLN0</accession>
<feature type="transmembrane region" description="Helical" evidence="9">
    <location>
        <begin position="44"/>
        <end position="63"/>
    </location>
</feature>
<dbReference type="Gene3D" id="1.10.135.10">
    <property type="entry name" value="ATP:guanido phosphotransferase, N-terminal domain"/>
    <property type="match status" value="1"/>
</dbReference>
<dbReference type="FunFam" id="1.10.135.10:FF:000003">
    <property type="entry name" value="Three-domain arginine kinase"/>
    <property type="match status" value="1"/>
</dbReference>
<dbReference type="Pfam" id="PF02807">
    <property type="entry name" value="ATP-gua_PtransN"/>
    <property type="match status" value="1"/>
</dbReference>
<keyword evidence="9" id="KW-0472">Membrane</keyword>
<keyword evidence="13" id="KW-1185">Reference proteome</keyword>
<evidence type="ECO:0000259" key="10">
    <source>
        <dbReference type="PROSITE" id="PS51509"/>
    </source>
</evidence>